<name>A0ABT8KJC5_9BACT</name>
<evidence type="ECO:0000313" key="1">
    <source>
        <dbReference type="EMBL" id="MDN5200369.1"/>
    </source>
</evidence>
<dbReference type="EMBL" id="JAUJEA010000001">
    <property type="protein sequence ID" value="MDN5200369.1"/>
    <property type="molecule type" value="Genomic_DNA"/>
</dbReference>
<gene>
    <name evidence="1" type="ORF">QQ008_03330</name>
</gene>
<sequence length="53" mass="6235">MKKEIKKRLLYSATYSGRNQVNTEHIQSKNLRKIPEGIVDDSRGVMRMFLIKI</sequence>
<accession>A0ABT8KJC5</accession>
<protein>
    <submittedName>
        <fullName evidence="1">Uncharacterized protein</fullName>
    </submittedName>
</protein>
<comment type="caution">
    <text evidence="1">The sequence shown here is derived from an EMBL/GenBank/DDBJ whole genome shotgun (WGS) entry which is preliminary data.</text>
</comment>
<proteinExistence type="predicted"/>
<evidence type="ECO:0000313" key="2">
    <source>
        <dbReference type="Proteomes" id="UP001172082"/>
    </source>
</evidence>
<reference evidence="1" key="1">
    <citation type="submission" date="2023-06" db="EMBL/GenBank/DDBJ databases">
        <title>Genomic of Parafulvivirga corallium.</title>
        <authorList>
            <person name="Wang G."/>
        </authorList>
    </citation>
    <scope>NUCLEOTIDE SEQUENCE</scope>
    <source>
        <strain evidence="1">BMA10</strain>
    </source>
</reference>
<dbReference type="RefSeq" id="WP_346750394.1">
    <property type="nucleotide sequence ID" value="NZ_JAUJEA010000001.1"/>
</dbReference>
<dbReference type="Proteomes" id="UP001172082">
    <property type="component" value="Unassembled WGS sequence"/>
</dbReference>
<organism evidence="1 2">
    <name type="scientific">Splendidivirga corallicola</name>
    <dbReference type="NCBI Taxonomy" id="3051826"/>
    <lineage>
        <taxon>Bacteria</taxon>
        <taxon>Pseudomonadati</taxon>
        <taxon>Bacteroidota</taxon>
        <taxon>Cytophagia</taxon>
        <taxon>Cytophagales</taxon>
        <taxon>Splendidivirgaceae</taxon>
        <taxon>Splendidivirga</taxon>
    </lineage>
</organism>
<keyword evidence="2" id="KW-1185">Reference proteome</keyword>